<protein>
    <submittedName>
        <fullName evidence="1">BQ5605_C019g08842 protein</fullName>
    </submittedName>
</protein>
<sequence length="298" mass="33321">MATTSNKAPPEPERLRLDLAPAVEIAILRDGQCNPPAAVASIKPARSSSPSTAFNPVMPIVEALREGSWKRADQAVLRNEIMPRVLLSSTTDLIEEVFDIPRTHFELMWHRAGLSGVAQDAQGSHLVRFRKDLRFCKARPRTCRLRAGLRVLRDMWCHAHHKRPHEFRLSAAVAQRPYRIGVHDELNDYDEYTDVKDLPSLTTPFLTCARDAPSSPSGATIWNRVMAMVAVDRSPYDAGDEVHAPELVRLVFDVIEHVLAQPSWLYAPGLAINENVAYLVVLDLETHHGSCVSTFILL</sequence>
<evidence type="ECO:0000313" key="1">
    <source>
        <dbReference type="EMBL" id="SGY22684.1"/>
    </source>
</evidence>
<dbReference type="EMBL" id="FQNC01000019">
    <property type="protein sequence ID" value="SGY22684.1"/>
    <property type="molecule type" value="Genomic_DNA"/>
</dbReference>
<reference evidence="1 2" key="1">
    <citation type="submission" date="2016-11" db="EMBL/GenBank/DDBJ databases">
        <authorList>
            <person name="Jaros S."/>
            <person name="Januszkiewicz K."/>
            <person name="Wedrychowicz H."/>
        </authorList>
    </citation>
    <scope>NUCLEOTIDE SEQUENCE [LARGE SCALE GENOMIC DNA]</scope>
</reference>
<organism evidence="1 2">
    <name type="scientific">Microbotryum silenes-dioicae</name>
    <dbReference type="NCBI Taxonomy" id="796604"/>
    <lineage>
        <taxon>Eukaryota</taxon>
        <taxon>Fungi</taxon>
        <taxon>Dikarya</taxon>
        <taxon>Basidiomycota</taxon>
        <taxon>Pucciniomycotina</taxon>
        <taxon>Microbotryomycetes</taxon>
        <taxon>Microbotryales</taxon>
        <taxon>Microbotryaceae</taxon>
        <taxon>Microbotryum</taxon>
    </lineage>
</organism>
<gene>
    <name evidence="1" type="primary">BQ5605_C019g08842</name>
    <name evidence="1" type="ORF">BQ5605_C019G08842</name>
</gene>
<name>A0A2X0NZC5_9BASI</name>
<evidence type="ECO:0000313" key="2">
    <source>
        <dbReference type="Proteomes" id="UP000249464"/>
    </source>
</evidence>
<accession>A0A2X0NZC5</accession>
<proteinExistence type="predicted"/>
<dbReference type="AlphaFoldDB" id="A0A2X0NZC5"/>
<keyword evidence="2" id="KW-1185">Reference proteome</keyword>
<dbReference type="Proteomes" id="UP000249464">
    <property type="component" value="Unassembled WGS sequence"/>
</dbReference>